<dbReference type="Gene3D" id="3.40.50.300">
    <property type="entry name" value="P-loop containing nucleotide triphosphate hydrolases"/>
    <property type="match status" value="1"/>
</dbReference>
<dbReference type="PROSITE" id="PS51715">
    <property type="entry name" value="G_GB1_RHD3"/>
    <property type="match status" value="1"/>
</dbReference>
<dbReference type="Gene3D" id="1.20.1000.10">
    <property type="entry name" value="Guanylate-binding protein, C-terminal domain"/>
    <property type="match status" value="1"/>
</dbReference>
<evidence type="ECO:0000256" key="1">
    <source>
        <dbReference type="ARBA" id="ARBA00022741"/>
    </source>
</evidence>
<dbReference type="EMBL" id="BLAL01000054">
    <property type="protein sequence ID" value="GES81402.1"/>
    <property type="molecule type" value="Genomic_DNA"/>
</dbReference>
<dbReference type="GO" id="GO:0005525">
    <property type="term" value="F:GTP binding"/>
    <property type="evidence" value="ECO:0007669"/>
    <property type="project" value="UniProtKB-KW"/>
</dbReference>
<dbReference type="InterPro" id="IPR003191">
    <property type="entry name" value="Guanylate-bd/ATL_C"/>
</dbReference>
<dbReference type="Pfam" id="PF02263">
    <property type="entry name" value="GBP"/>
    <property type="match status" value="1"/>
</dbReference>
<dbReference type="Pfam" id="PF02841">
    <property type="entry name" value="GBP_C"/>
    <property type="match status" value="1"/>
</dbReference>
<dbReference type="Proteomes" id="UP000615446">
    <property type="component" value="Unassembled WGS sequence"/>
</dbReference>
<keyword evidence="4" id="KW-0175">Coiled coil</keyword>
<dbReference type="SUPFAM" id="SSF52540">
    <property type="entry name" value="P-loop containing nucleoside triphosphate hydrolases"/>
    <property type="match status" value="1"/>
</dbReference>
<feature type="domain" description="GB1/RHD3-type G" evidence="5">
    <location>
        <begin position="70"/>
        <end position="293"/>
    </location>
</feature>
<reference evidence="6" key="1">
    <citation type="submission" date="2019-10" db="EMBL/GenBank/DDBJ databases">
        <title>Conservation and host-specific expression of non-tandemly repeated heterogenous ribosome RNA gene in arbuscular mycorrhizal fungi.</title>
        <authorList>
            <person name="Maeda T."/>
            <person name="Kobayashi Y."/>
            <person name="Nakagawa T."/>
            <person name="Ezawa T."/>
            <person name="Yamaguchi K."/>
            <person name="Bino T."/>
            <person name="Nishimoto Y."/>
            <person name="Shigenobu S."/>
            <person name="Kawaguchi M."/>
        </authorList>
    </citation>
    <scope>NUCLEOTIDE SEQUENCE</scope>
    <source>
        <strain evidence="6">HR1</strain>
    </source>
</reference>
<comment type="caution">
    <text evidence="6">The sequence shown here is derived from an EMBL/GenBank/DDBJ whole genome shotgun (WGS) entry which is preliminary data.</text>
</comment>
<evidence type="ECO:0000256" key="4">
    <source>
        <dbReference type="SAM" id="Coils"/>
    </source>
</evidence>
<dbReference type="InterPro" id="IPR030386">
    <property type="entry name" value="G_GB1_RHD3_dom"/>
</dbReference>
<feature type="coiled-coil region" evidence="4">
    <location>
        <begin position="499"/>
        <end position="682"/>
    </location>
</feature>
<protein>
    <submittedName>
        <fullName evidence="6">Guanylate-binding protein</fullName>
    </submittedName>
</protein>
<accession>A0A8H3L4N2</accession>
<comment type="similarity">
    <text evidence="3">Belongs to the TRAFAC class dynamin-like GTPase superfamily. GB1/RHD3 GTPase family.</text>
</comment>
<dbReference type="InterPro" id="IPR015894">
    <property type="entry name" value="Guanylate-bd_N"/>
</dbReference>
<dbReference type="OrthoDB" id="2135133at2759"/>
<proteinExistence type="inferred from homology"/>
<evidence type="ECO:0000313" key="7">
    <source>
        <dbReference type="Proteomes" id="UP000615446"/>
    </source>
</evidence>
<dbReference type="PANTHER" id="PTHR10751">
    <property type="entry name" value="GUANYLATE BINDING PROTEIN"/>
    <property type="match status" value="1"/>
</dbReference>
<keyword evidence="1" id="KW-0547">Nucleotide-binding</keyword>
<evidence type="ECO:0000313" key="6">
    <source>
        <dbReference type="EMBL" id="GES81402.1"/>
    </source>
</evidence>
<dbReference type="GO" id="GO:0003924">
    <property type="term" value="F:GTPase activity"/>
    <property type="evidence" value="ECO:0007669"/>
    <property type="project" value="InterPro"/>
</dbReference>
<gene>
    <name evidence="6" type="ORF">RCL2_000864700</name>
</gene>
<dbReference type="AlphaFoldDB" id="A0A8H3L4N2"/>
<name>A0A8H3L4N2_9GLOM</name>
<keyword evidence="2" id="KW-0342">GTP-binding</keyword>
<evidence type="ECO:0000259" key="5">
    <source>
        <dbReference type="PROSITE" id="PS51715"/>
    </source>
</evidence>
<evidence type="ECO:0000256" key="3">
    <source>
        <dbReference type="PROSITE-ProRule" id="PRU01052"/>
    </source>
</evidence>
<dbReference type="InterPro" id="IPR027417">
    <property type="entry name" value="P-loop_NTPase"/>
</dbReference>
<organism evidence="6 7">
    <name type="scientific">Rhizophagus clarus</name>
    <dbReference type="NCBI Taxonomy" id="94130"/>
    <lineage>
        <taxon>Eukaryota</taxon>
        <taxon>Fungi</taxon>
        <taxon>Fungi incertae sedis</taxon>
        <taxon>Mucoromycota</taxon>
        <taxon>Glomeromycotina</taxon>
        <taxon>Glomeromycetes</taxon>
        <taxon>Glomerales</taxon>
        <taxon>Glomeraceae</taxon>
        <taxon>Rhizophagus</taxon>
    </lineage>
</organism>
<evidence type="ECO:0000256" key="2">
    <source>
        <dbReference type="ARBA" id="ARBA00023134"/>
    </source>
</evidence>
<sequence>MTQFLSLREDYLSSNMGSNVIENGNSFGRGIEFREGAPIQLLKYNERSGNGKFGQIVLNSEALDILRTINEPLAIISVVGSYRRGKSWFANALHGRHDGFDIGAKVEGCTRGIYMWSPPFKLESEQPDGKTIQKRVIVLDSEGIDDPKQDENWATKLFILCLVVSSTFIYNIDGIVGRDDIGKLYLMTDLSKFIREPEVGDFLPRLVILLRDFTLENPASFKDYFLEKLKNVNPEAAKGIKKFFYDFDVFGLPHPGCKKTMLQRMENANTDDLDDEFVGEVEKAVKSIYSRLPLKYIGSSTMKGIAFVKFLQDTVERMNSSETSTLLSIPSEYESVIKFVSQEATNEVLEIYKERMGQLINKGKLPMVWNEFENINNEYASEARRIFSGKIIGSPTQIENFVEILNGELFKVKENFTKKNSKELTIYNENIAKKYWTKFVKIRLTHENLFENNTEFQKALKSFELAYEESMMKSPEAARVISSYMKNQYFEAIDYMKQLGRMNAKLAEAIHAREEAERLRIEASAREGELRKEFEAQRRERKENEDNFRHKITELQTNVEQQKKLQEEMRHRLNKETEHAIKNYERKCEQMNNSILEQQRLNDKEKRELIRKQEREFEQVQRSLVEENNRKCEELEKQLEREKIKNRDYQNENFQRQLLEEIETSRRETRETLEQMRMLTEEKGSRRGIDWGSIDWVGVAKTVLPVVLPIVFKFLNLPSIQI</sequence>